<dbReference type="EMBL" id="VSRR010000767">
    <property type="protein sequence ID" value="MPC19408.1"/>
    <property type="molecule type" value="Genomic_DNA"/>
</dbReference>
<dbReference type="Proteomes" id="UP000324222">
    <property type="component" value="Unassembled WGS sequence"/>
</dbReference>
<keyword evidence="3" id="KW-1185">Reference proteome</keyword>
<feature type="compositionally biased region" description="Basic residues" evidence="1">
    <location>
        <begin position="58"/>
        <end position="68"/>
    </location>
</feature>
<reference evidence="2 3" key="1">
    <citation type="submission" date="2019-05" db="EMBL/GenBank/DDBJ databases">
        <title>Another draft genome of Portunus trituberculatus and its Hox gene families provides insights of decapod evolution.</title>
        <authorList>
            <person name="Jeong J.-H."/>
            <person name="Song I."/>
            <person name="Kim S."/>
            <person name="Choi T."/>
            <person name="Kim D."/>
            <person name="Ryu S."/>
            <person name="Kim W."/>
        </authorList>
    </citation>
    <scope>NUCLEOTIDE SEQUENCE [LARGE SCALE GENOMIC DNA]</scope>
    <source>
        <tissue evidence="2">Muscle</tissue>
    </source>
</reference>
<organism evidence="2 3">
    <name type="scientific">Portunus trituberculatus</name>
    <name type="common">Swimming crab</name>
    <name type="synonym">Neptunus trituberculatus</name>
    <dbReference type="NCBI Taxonomy" id="210409"/>
    <lineage>
        <taxon>Eukaryota</taxon>
        <taxon>Metazoa</taxon>
        <taxon>Ecdysozoa</taxon>
        <taxon>Arthropoda</taxon>
        <taxon>Crustacea</taxon>
        <taxon>Multicrustacea</taxon>
        <taxon>Malacostraca</taxon>
        <taxon>Eumalacostraca</taxon>
        <taxon>Eucarida</taxon>
        <taxon>Decapoda</taxon>
        <taxon>Pleocyemata</taxon>
        <taxon>Brachyura</taxon>
        <taxon>Eubrachyura</taxon>
        <taxon>Portunoidea</taxon>
        <taxon>Portunidae</taxon>
        <taxon>Portuninae</taxon>
        <taxon>Portunus</taxon>
    </lineage>
</organism>
<evidence type="ECO:0000256" key="1">
    <source>
        <dbReference type="SAM" id="MobiDB-lite"/>
    </source>
</evidence>
<evidence type="ECO:0000313" key="3">
    <source>
        <dbReference type="Proteomes" id="UP000324222"/>
    </source>
</evidence>
<protein>
    <submittedName>
        <fullName evidence="2">Uncharacterized protein</fullName>
    </submittedName>
</protein>
<feature type="compositionally biased region" description="Basic residues" evidence="1">
    <location>
        <begin position="1"/>
        <end position="12"/>
    </location>
</feature>
<evidence type="ECO:0000313" key="2">
    <source>
        <dbReference type="EMBL" id="MPC19408.1"/>
    </source>
</evidence>
<sequence>MHHDHHHHHHHQQQQQQYEEEQHPRLRSPFHAHSDESSLPPTSPHTHDSPTAPGPHHPNAHGHQRHGRDRGAPRSHYPRDCDFSDEICFRNLQKKRKIFKSHNPFLIHCTSCIAPERLRLGSLKS</sequence>
<gene>
    <name evidence="2" type="ORF">E2C01_012322</name>
</gene>
<name>A0A5B7DDM5_PORTR</name>
<accession>A0A5B7DDM5</accession>
<proteinExistence type="predicted"/>
<feature type="compositionally biased region" description="Basic and acidic residues" evidence="1">
    <location>
        <begin position="69"/>
        <end position="81"/>
    </location>
</feature>
<comment type="caution">
    <text evidence="2">The sequence shown here is derived from an EMBL/GenBank/DDBJ whole genome shotgun (WGS) entry which is preliminary data.</text>
</comment>
<dbReference type="AlphaFoldDB" id="A0A5B7DDM5"/>
<feature type="region of interest" description="Disordered" evidence="1">
    <location>
        <begin position="1"/>
        <end position="81"/>
    </location>
</feature>